<dbReference type="Pfam" id="PF13374">
    <property type="entry name" value="TPR_10"/>
    <property type="match status" value="1"/>
</dbReference>
<organism evidence="2">
    <name type="scientific">Bionectria ochroleuca</name>
    <name type="common">Gliocladium roseum</name>
    <dbReference type="NCBI Taxonomy" id="29856"/>
    <lineage>
        <taxon>Eukaryota</taxon>
        <taxon>Fungi</taxon>
        <taxon>Dikarya</taxon>
        <taxon>Ascomycota</taxon>
        <taxon>Pezizomycotina</taxon>
        <taxon>Sordariomycetes</taxon>
        <taxon>Hypocreomycetidae</taxon>
        <taxon>Hypocreales</taxon>
        <taxon>Bionectriaceae</taxon>
        <taxon>Clonostachys</taxon>
    </lineage>
</organism>
<dbReference type="EMBL" id="CDPU01000143">
    <property type="protein sequence ID" value="CEO57765.1"/>
    <property type="molecule type" value="Genomic_DNA"/>
</dbReference>
<dbReference type="Gene3D" id="1.25.40.10">
    <property type="entry name" value="Tetratricopeptide repeat domain"/>
    <property type="match status" value="1"/>
</dbReference>
<evidence type="ECO:0008006" key="3">
    <source>
        <dbReference type="Google" id="ProtNLM"/>
    </source>
</evidence>
<proteinExistence type="predicted"/>
<name>A0A0B7KS22_BIOOC</name>
<reference evidence="2" key="1">
    <citation type="submission" date="2015-01" db="EMBL/GenBank/DDBJ databases">
        <authorList>
            <person name="Durling Mikael"/>
        </authorList>
    </citation>
    <scope>NUCLEOTIDE SEQUENCE</scope>
</reference>
<evidence type="ECO:0000256" key="1">
    <source>
        <dbReference type="SAM" id="MobiDB-lite"/>
    </source>
</evidence>
<dbReference type="AlphaFoldDB" id="A0A0B7KS22"/>
<sequence>MWMLKLKVLYKGSQTKYCAVSCVHNLLLPSLRISYYGQFIRLTTRDSFDYELLHSTDGNTAKKRKLGPKHPETLASMSNLASLYFLQGKWNLAGQLWAAIIPRMKERLGREHPHSQMHRSVRYGIEEPRPV</sequence>
<feature type="region of interest" description="Disordered" evidence="1">
    <location>
        <begin position="111"/>
        <end position="131"/>
    </location>
</feature>
<gene>
    <name evidence="2" type="ORF">BN869_000013823_1</name>
</gene>
<evidence type="ECO:0000313" key="2">
    <source>
        <dbReference type="EMBL" id="CEO57765.1"/>
    </source>
</evidence>
<dbReference type="InterPro" id="IPR011990">
    <property type="entry name" value="TPR-like_helical_dom_sf"/>
</dbReference>
<protein>
    <recommendedName>
        <fullName evidence="3">Kinesin light chain</fullName>
    </recommendedName>
</protein>
<accession>A0A0B7KS22</accession>